<dbReference type="InterPro" id="IPR012337">
    <property type="entry name" value="RNaseH-like_sf"/>
</dbReference>
<reference evidence="2" key="1">
    <citation type="submission" date="2022-07" db="EMBL/GenBank/DDBJ databases">
        <authorList>
            <person name="Macas J."/>
            <person name="Novak P."/>
            <person name="Neumann P."/>
        </authorList>
    </citation>
    <scope>NUCLEOTIDE SEQUENCE</scope>
</reference>
<organism evidence="2 3">
    <name type="scientific">Cuscuta epithymum</name>
    <dbReference type="NCBI Taxonomy" id="186058"/>
    <lineage>
        <taxon>Eukaryota</taxon>
        <taxon>Viridiplantae</taxon>
        <taxon>Streptophyta</taxon>
        <taxon>Embryophyta</taxon>
        <taxon>Tracheophyta</taxon>
        <taxon>Spermatophyta</taxon>
        <taxon>Magnoliopsida</taxon>
        <taxon>eudicotyledons</taxon>
        <taxon>Gunneridae</taxon>
        <taxon>Pentapetalae</taxon>
        <taxon>asterids</taxon>
        <taxon>lamiids</taxon>
        <taxon>Solanales</taxon>
        <taxon>Convolvulaceae</taxon>
        <taxon>Cuscuteae</taxon>
        <taxon>Cuscuta</taxon>
        <taxon>Cuscuta subgen. Cuscuta</taxon>
    </lineage>
</organism>
<proteinExistence type="predicted"/>
<dbReference type="PANTHER" id="PTHR32166">
    <property type="entry name" value="OSJNBA0013A04.12 PROTEIN"/>
    <property type="match status" value="1"/>
</dbReference>
<name>A0AAV0DET7_9ASTE</name>
<protein>
    <recommendedName>
        <fullName evidence="1">DUF659 domain-containing protein</fullName>
    </recommendedName>
</protein>
<dbReference type="PANTHER" id="PTHR32166:SF74">
    <property type="entry name" value="OS05G0256350 PROTEIN"/>
    <property type="match status" value="1"/>
</dbReference>
<sequence>MFVEALGRYGPGYTPPSQYQLRETLLKAEVQRTKETLKKQEEEWKANGCSVMTDAWTDGKKRSIMNLCVNCKLGTTFLSSKDTKDDSHTGQYIFEYVDGCIGEIGEENVVQVVPVSWWDFYGNETPHLKFMAKRILGLTTSSSGCERNWSTFEGIHTKKRNRLDTTR</sequence>
<keyword evidence="3" id="KW-1185">Reference proteome</keyword>
<dbReference type="InterPro" id="IPR007021">
    <property type="entry name" value="DUF659"/>
</dbReference>
<dbReference type="Pfam" id="PF04937">
    <property type="entry name" value="DUF659"/>
    <property type="match status" value="1"/>
</dbReference>
<dbReference type="Proteomes" id="UP001152523">
    <property type="component" value="Unassembled WGS sequence"/>
</dbReference>
<dbReference type="EMBL" id="CAMAPF010000106">
    <property type="protein sequence ID" value="CAH9099577.1"/>
    <property type="molecule type" value="Genomic_DNA"/>
</dbReference>
<dbReference type="SUPFAM" id="SSF53098">
    <property type="entry name" value="Ribonuclease H-like"/>
    <property type="match status" value="1"/>
</dbReference>
<dbReference type="AlphaFoldDB" id="A0AAV0DET7"/>
<feature type="non-terminal residue" evidence="2">
    <location>
        <position position="167"/>
    </location>
</feature>
<dbReference type="GO" id="GO:0046983">
    <property type="term" value="F:protein dimerization activity"/>
    <property type="evidence" value="ECO:0007669"/>
    <property type="project" value="InterPro"/>
</dbReference>
<accession>A0AAV0DET7</accession>
<comment type="caution">
    <text evidence="2">The sequence shown here is derived from an EMBL/GenBank/DDBJ whole genome shotgun (WGS) entry which is preliminary data.</text>
</comment>
<evidence type="ECO:0000313" key="3">
    <source>
        <dbReference type="Proteomes" id="UP001152523"/>
    </source>
</evidence>
<evidence type="ECO:0000259" key="1">
    <source>
        <dbReference type="Pfam" id="PF04937"/>
    </source>
</evidence>
<gene>
    <name evidence="2" type="ORF">CEPIT_LOCUS15006</name>
</gene>
<evidence type="ECO:0000313" key="2">
    <source>
        <dbReference type="EMBL" id="CAH9099577.1"/>
    </source>
</evidence>
<feature type="domain" description="DUF659" evidence="1">
    <location>
        <begin position="16"/>
        <end position="113"/>
    </location>
</feature>